<dbReference type="NCBIfam" id="TIGR00229">
    <property type="entry name" value="sensory_box"/>
    <property type="match status" value="1"/>
</dbReference>
<dbReference type="InterPro" id="IPR036097">
    <property type="entry name" value="HisK_dim/P_sf"/>
</dbReference>
<dbReference type="InterPro" id="IPR003018">
    <property type="entry name" value="GAF"/>
</dbReference>
<dbReference type="InterPro" id="IPR000014">
    <property type="entry name" value="PAS"/>
</dbReference>
<proteinExistence type="predicted"/>
<sequence length="1852" mass="202035">MMTDNIGQPDAIALSDYHFETIHQDGIVAFSRGIHAATGATVLIAHAASSHVEADAAHRVRNEYALRALLRDDWALVPRGISHYRGGVASLYDDRCGDPLATLLPARQPVERVLEIALGATAALKSTHESGLVHRAVTPFSLFVDAAGHCRIGDFGFAVRQSGANGHNDASRERPAAMMMGGEAPAYMSPEHTGRTRHAIDARSDLYSLGVILYQLLSGQLPLAARNPGDLAEWIHSHVASAPVPLHKIVPEIPEPLSRIILKLLDKNPSRRYQSAAGLECDLRRCMAAWRETGDIAPFEPGERDQPAGLDLPEGLFARDAALHQLSAAFSRVITGKSSTAVALTGPSGIGKSALMQAFVKSLRPQRVWCAMGKADQFRQDVPYAPIAEAFQGLVHQILGLPEEDVRAWQVRLMQALGAYGELACSIAPALRLLVDDFPRLPASEAADADIHVDIAMRQLVSAFSQSDIPFVLLIDDCQWLDAPSRQLLARLVRHPAPPPPLLLVCSTRTPGTDALKCLRQSVPVHDVVLHGFSEATVANLLAETLRMPARALLPLARLVHDKTLGNPFFVIQFLTTLVDDRLLVYSSDADGWQYDLARVAQHAHTDNVAALVLQRLRRLPGPTRRLLGGMACLGRRAEMSLLCGTFGISERALHARLSPARAAGVVSLAQDGAYAFVHDRVQEAAHAGLAAGDQADICLRAGRLLAARVRDDVSDEVRDDVLFRASGLLAQAEALVTTPEEALDVAWLFHTAAMRARRAAAYGAALGYVESGMAFVRKATTHSDASQPLHFALLEQQATCWFQLGRLDDALTLVTELIRQPAGLLQQAGVYRLKIEMHTRRSENTLAVETAIASLRPIGIELSPHPGAAACDALYDTIRPLLAPDKLPELITLAEVRDAETEAAMSLLSALLVPASFTDENLAFLGHCEMLRLTLAHGMAAPTTASLAWLGVMVCHRYGAYADGFRYGEMARRLVTHHGYAAYEARTLLPLDQLSVWTQPLSYSIECARAGLAAGMAHGDLTTACYECCHIVATMMVRGDRLDDIRAEIGRGLEVVRRAGFHDVELILLLQLRYVDGLRTTGFPFGDALALDFDAAHGSAGERLSTFEFWHWLYRATILFLADQPELAARCLDQAVSFAWSAPGHIHQLDFHLYRALTIASLPGSPNPAAWQTLRADARQIRSFADANPAMFTDKSLLVEAELARLEGDALGAMSRYEAAIAQATTQGFVQIAAMAHERAARHCTTLGLASAARAHRRAARDHYLRWGATGKVAQMEAQHPDLVDAAPPRAWYLGDGQQSVDAESVIKASRALTEEIRLERLIDKLMTIALEYATAQRGLLIRIQPEGPLVEARADTSAEGIRVHLVQDRLAADALPLSMFHTAVRSGQVAMVGAARSASPSAMDPYLLAHPECSAICIPMLRHNEVIGALYLENRLVRDAFTLDQAHLLELIAAQAAISLHTARLYDDLLAENERRKNVERELRTSEAMLVMGERVSHTGSWRWDLRKDRFYCSEELRRIFELDPAQCEIAFEDFVARMHPEDRAAIRKVVETHVEQWLPIRVEHRIVRTDGSIRHLAGVGEPLPAEDGTLEYVGTVTDITTRRQAEDAVRSAQADLARVARTNTVGQLTASIAHEINQPLMSIVSNAGAGLRWLTRPNPDLANARESLEAIASEGQRAGDMIRGLQSLTRNAAPVLAPVDLHEAVRHILVISRSEIERRHITIELALHAEQPTVFGDCIQLQQVILNLVVNAMEAMSEGNDRPRVMHIATRIVDGTALELSVADTGVGIGGNLLEQVFQPFYTTKANGMGMGLSICRSIIEGHKGQLRAVPLVPYGSMFAFTIPIHGGV</sequence>
<dbReference type="InterPro" id="IPR029016">
    <property type="entry name" value="GAF-like_dom_sf"/>
</dbReference>
<reference evidence="7 8" key="1">
    <citation type="submission" date="2018-04" db="EMBL/GenBank/DDBJ databases">
        <title>Cupriavidus necator CR12 genome sequencing and assembly.</title>
        <authorList>
            <person name="Ben Fekih I."/>
            <person name="Mazhar H.S."/>
            <person name="Bello S.K."/>
            <person name="Rensing C."/>
        </authorList>
    </citation>
    <scope>NUCLEOTIDE SEQUENCE [LARGE SCALE GENOMIC DNA]</scope>
    <source>
        <strain evidence="7 8">CR12</strain>
    </source>
</reference>
<dbReference type="SMART" id="SM00220">
    <property type="entry name" value="S_TKc"/>
    <property type="match status" value="1"/>
</dbReference>
<dbReference type="Gene3D" id="1.10.510.10">
    <property type="entry name" value="Transferase(Phosphotransferase) domain 1"/>
    <property type="match status" value="1"/>
</dbReference>
<dbReference type="Pfam" id="PF08447">
    <property type="entry name" value="PAS_3"/>
    <property type="match status" value="1"/>
</dbReference>
<dbReference type="InterPro" id="IPR027417">
    <property type="entry name" value="P-loop_NTPase"/>
</dbReference>
<dbReference type="InterPro" id="IPR053159">
    <property type="entry name" value="Hybrid_Histidine_Kinase"/>
</dbReference>
<name>A0A367PAC8_CUPNE</name>
<dbReference type="Pfam" id="PF00069">
    <property type="entry name" value="Pkinase"/>
    <property type="match status" value="1"/>
</dbReference>
<dbReference type="InterPro" id="IPR013655">
    <property type="entry name" value="PAS_fold_3"/>
</dbReference>
<dbReference type="CDD" id="cd00082">
    <property type="entry name" value="HisKA"/>
    <property type="match status" value="1"/>
</dbReference>
<dbReference type="GO" id="GO:0000155">
    <property type="term" value="F:phosphorelay sensor kinase activity"/>
    <property type="evidence" value="ECO:0007669"/>
    <property type="project" value="InterPro"/>
</dbReference>
<dbReference type="PROSITE" id="PS50109">
    <property type="entry name" value="HIS_KIN"/>
    <property type="match status" value="1"/>
</dbReference>
<dbReference type="PRINTS" id="PR00344">
    <property type="entry name" value="BCTRLSENSOR"/>
</dbReference>
<dbReference type="Pfam" id="PF13191">
    <property type="entry name" value="AAA_16"/>
    <property type="match status" value="1"/>
</dbReference>
<dbReference type="Proteomes" id="UP000253501">
    <property type="component" value="Unassembled WGS sequence"/>
</dbReference>
<evidence type="ECO:0000256" key="3">
    <source>
        <dbReference type="ARBA" id="ARBA00022553"/>
    </source>
</evidence>
<dbReference type="InterPro" id="IPR000700">
    <property type="entry name" value="PAS-assoc_C"/>
</dbReference>
<gene>
    <name evidence="7" type="ORF">DDK22_29910</name>
</gene>
<dbReference type="CDD" id="cd00130">
    <property type="entry name" value="PAS"/>
    <property type="match status" value="1"/>
</dbReference>
<dbReference type="PROSITE" id="PS50011">
    <property type="entry name" value="PROTEIN_KINASE_DOM"/>
    <property type="match status" value="1"/>
</dbReference>
<dbReference type="SUPFAM" id="SSF47384">
    <property type="entry name" value="Homodimeric domain of signal transducing histidine kinase"/>
    <property type="match status" value="1"/>
</dbReference>
<dbReference type="InterPro" id="IPR041664">
    <property type="entry name" value="AAA_16"/>
</dbReference>
<dbReference type="PANTHER" id="PTHR43642">
    <property type="entry name" value="HYBRID SIGNAL TRANSDUCTION HISTIDINE KINASE G"/>
    <property type="match status" value="1"/>
</dbReference>
<dbReference type="InterPro" id="IPR004358">
    <property type="entry name" value="Sig_transdc_His_kin-like_C"/>
</dbReference>
<dbReference type="SUPFAM" id="SSF56112">
    <property type="entry name" value="Protein kinase-like (PK-like)"/>
    <property type="match status" value="1"/>
</dbReference>
<dbReference type="SMART" id="SM00086">
    <property type="entry name" value="PAC"/>
    <property type="match status" value="1"/>
</dbReference>
<comment type="catalytic activity">
    <reaction evidence="1">
        <text>ATP + protein L-histidine = ADP + protein N-phospho-L-histidine.</text>
        <dbReference type="EC" id="2.7.13.3"/>
    </reaction>
</comment>
<feature type="domain" description="Histidine kinase" evidence="5">
    <location>
        <begin position="1634"/>
        <end position="1850"/>
    </location>
</feature>
<dbReference type="EMBL" id="QDHA01000089">
    <property type="protein sequence ID" value="RCJ04819.1"/>
    <property type="molecule type" value="Genomic_DNA"/>
</dbReference>
<dbReference type="Gene3D" id="3.40.50.300">
    <property type="entry name" value="P-loop containing nucleotide triphosphate hydrolases"/>
    <property type="match status" value="1"/>
</dbReference>
<evidence type="ECO:0000256" key="2">
    <source>
        <dbReference type="ARBA" id="ARBA00012438"/>
    </source>
</evidence>
<dbReference type="Gene3D" id="3.30.450.40">
    <property type="match status" value="1"/>
</dbReference>
<evidence type="ECO:0000259" key="6">
    <source>
        <dbReference type="PROSITE" id="PS50113"/>
    </source>
</evidence>
<accession>A0A367PAC8</accession>
<dbReference type="InterPro" id="IPR001610">
    <property type="entry name" value="PAC"/>
</dbReference>
<feature type="domain" description="PAC" evidence="6">
    <location>
        <begin position="1563"/>
        <end position="1614"/>
    </location>
</feature>
<dbReference type="SMART" id="SM00387">
    <property type="entry name" value="HATPase_c"/>
    <property type="match status" value="1"/>
</dbReference>
<dbReference type="InterPro" id="IPR003594">
    <property type="entry name" value="HATPase_dom"/>
</dbReference>
<dbReference type="InterPro" id="IPR036890">
    <property type="entry name" value="HATPase_C_sf"/>
</dbReference>
<dbReference type="Gene3D" id="3.30.565.10">
    <property type="entry name" value="Histidine kinase-like ATPase, C-terminal domain"/>
    <property type="match status" value="1"/>
</dbReference>
<dbReference type="SUPFAM" id="SSF52540">
    <property type="entry name" value="P-loop containing nucleoside triphosphate hydrolases"/>
    <property type="match status" value="1"/>
</dbReference>
<organism evidence="7 8">
    <name type="scientific">Cupriavidus necator</name>
    <name type="common">Alcaligenes eutrophus</name>
    <name type="synonym">Ralstonia eutropha</name>
    <dbReference type="NCBI Taxonomy" id="106590"/>
    <lineage>
        <taxon>Bacteria</taxon>
        <taxon>Pseudomonadati</taxon>
        <taxon>Pseudomonadota</taxon>
        <taxon>Betaproteobacteria</taxon>
        <taxon>Burkholderiales</taxon>
        <taxon>Burkholderiaceae</taxon>
        <taxon>Cupriavidus</taxon>
    </lineage>
</organism>
<comment type="caution">
    <text evidence="7">The sequence shown here is derived from an EMBL/GenBank/DDBJ whole genome shotgun (WGS) entry which is preliminary data.</text>
</comment>
<evidence type="ECO:0000313" key="8">
    <source>
        <dbReference type="Proteomes" id="UP000253501"/>
    </source>
</evidence>
<evidence type="ECO:0000313" key="7">
    <source>
        <dbReference type="EMBL" id="RCJ04819.1"/>
    </source>
</evidence>
<keyword evidence="3" id="KW-0597">Phosphoprotein</keyword>
<dbReference type="PANTHER" id="PTHR43642:SF1">
    <property type="entry name" value="HYBRID SIGNAL TRANSDUCTION HISTIDINE KINASE G"/>
    <property type="match status" value="1"/>
</dbReference>
<dbReference type="SMART" id="SM00388">
    <property type="entry name" value="HisKA"/>
    <property type="match status" value="1"/>
</dbReference>
<evidence type="ECO:0000256" key="1">
    <source>
        <dbReference type="ARBA" id="ARBA00000085"/>
    </source>
</evidence>
<dbReference type="Gene3D" id="2.10.70.100">
    <property type="match status" value="1"/>
</dbReference>
<dbReference type="RefSeq" id="WP_114135060.1">
    <property type="nucleotide sequence ID" value="NZ_CP068435.1"/>
</dbReference>
<feature type="domain" description="Protein kinase" evidence="4">
    <location>
        <begin position="19"/>
        <end position="291"/>
    </location>
</feature>
<dbReference type="GO" id="GO:0005524">
    <property type="term" value="F:ATP binding"/>
    <property type="evidence" value="ECO:0007669"/>
    <property type="project" value="InterPro"/>
</dbReference>
<dbReference type="SUPFAM" id="SSF55781">
    <property type="entry name" value="GAF domain-like"/>
    <property type="match status" value="1"/>
</dbReference>
<dbReference type="InterPro" id="IPR003661">
    <property type="entry name" value="HisK_dim/P_dom"/>
</dbReference>
<dbReference type="Pfam" id="PF01590">
    <property type="entry name" value="GAF"/>
    <property type="match status" value="1"/>
</dbReference>
<evidence type="ECO:0000259" key="5">
    <source>
        <dbReference type="PROSITE" id="PS50109"/>
    </source>
</evidence>
<dbReference type="InterPro" id="IPR005467">
    <property type="entry name" value="His_kinase_dom"/>
</dbReference>
<dbReference type="InterPro" id="IPR035965">
    <property type="entry name" value="PAS-like_dom_sf"/>
</dbReference>
<dbReference type="SUPFAM" id="SSF55874">
    <property type="entry name" value="ATPase domain of HSP90 chaperone/DNA topoisomerase II/histidine kinase"/>
    <property type="match status" value="1"/>
</dbReference>
<evidence type="ECO:0000259" key="4">
    <source>
        <dbReference type="PROSITE" id="PS50011"/>
    </source>
</evidence>
<dbReference type="EC" id="2.7.13.3" evidence="2"/>
<dbReference type="PROSITE" id="PS50113">
    <property type="entry name" value="PAC"/>
    <property type="match status" value="1"/>
</dbReference>
<dbReference type="Pfam" id="PF02518">
    <property type="entry name" value="HATPase_c"/>
    <property type="match status" value="1"/>
</dbReference>
<dbReference type="Pfam" id="PF00512">
    <property type="entry name" value="HisKA"/>
    <property type="match status" value="1"/>
</dbReference>
<protein>
    <recommendedName>
        <fullName evidence="2">histidine kinase</fullName>
        <ecNumber evidence="2">2.7.13.3</ecNumber>
    </recommendedName>
</protein>
<dbReference type="SMART" id="SM00065">
    <property type="entry name" value="GAF"/>
    <property type="match status" value="1"/>
</dbReference>
<dbReference type="Gene3D" id="3.30.450.20">
    <property type="entry name" value="PAS domain"/>
    <property type="match status" value="1"/>
</dbReference>
<dbReference type="SUPFAM" id="SSF55785">
    <property type="entry name" value="PYP-like sensor domain (PAS domain)"/>
    <property type="match status" value="1"/>
</dbReference>
<dbReference type="InterPro" id="IPR000719">
    <property type="entry name" value="Prot_kinase_dom"/>
</dbReference>
<dbReference type="InterPro" id="IPR011009">
    <property type="entry name" value="Kinase-like_dom_sf"/>
</dbReference>
<dbReference type="Gene3D" id="1.10.287.130">
    <property type="match status" value="1"/>
</dbReference>